<accession>A0ABZ3E8I6</accession>
<evidence type="ECO:0000313" key="2">
    <source>
        <dbReference type="Proteomes" id="UP001445268"/>
    </source>
</evidence>
<protein>
    <submittedName>
        <fullName evidence="1">Uncharacterized protein</fullName>
    </submittedName>
</protein>
<reference evidence="1 2" key="1">
    <citation type="submission" date="2024-04" db="EMBL/GenBank/DDBJ databases">
        <title>Marinobacter sp. SBY-1.</title>
        <authorList>
            <person name="Pan C."/>
        </authorList>
    </citation>
    <scope>NUCLEOTIDE SEQUENCE [LARGE SCALE GENOMIC DNA]</scope>
    <source>
        <strain evidence="1 2">SBY-1</strain>
    </source>
</reference>
<name>A0ABZ3E8I6_9GAMM</name>
<organism evidence="1 2">
    <name type="scientific">Marinobacter alkaliphilus</name>
    <dbReference type="NCBI Taxonomy" id="254719"/>
    <lineage>
        <taxon>Bacteria</taxon>
        <taxon>Pseudomonadati</taxon>
        <taxon>Pseudomonadota</taxon>
        <taxon>Gammaproteobacteria</taxon>
        <taxon>Pseudomonadales</taxon>
        <taxon>Marinobacteraceae</taxon>
        <taxon>Marinobacter</taxon>
    </lineage>
</organism>
<gene>
    <name evidence="1" type="ORF">AAGT77_09560</name>
</gene>
<dbReference type="EMBL" id="CP152380">
    <property type="protein sequence ID" value="XAF55761.1"/>
    <property type="molecule type" value="Genomic_DNA"/>
</dbReference>
<dbReference type="RefSeq" id="WP_342632490.1">
    <property type="nucleotide sequence ID" value="NZ_CP152380.1"/>
</dbReference>
<dbReference type="Proteomes" id="UP001445268">
    <property type="component" value="Chromosome"/>
</dbReference>
<sequence length="139" mass="14621">MQFANKSTLIFDPAPETVADTSAGGIVYQTPDVHRVTLGDLARLTYIKGKFRATFERDGTGETFNIKLQGGGVDIVTKEVVTNGAGRYLINENAILSQVNGEVPLSVVVEMPTGAAGSCKLSALLEVEHPIVITAVGGC</sequence>
<proteinExistence type="predicted"/>
<keyword evidence="2" id="KW-1185">Reference proteome</keyword>
<evidence type="ECO:0000313" key="1">
    <source>
        <dbReference type="EMBL" id="XAF55761.1"/>
    </source>
</evidence>